<dbReference type="PANTHER" id="PTHR30294:SF46">
    <property type="entry name" value="ABC TRANSPORTER PERMEASE"/>
    <property type="match status" value="1"/>
</dbReference>
<evidence type="ECO:0000313" key="8">
    <source>
        <dbReference type="EMBL" id="OCH17143.1"/>
    </source>
</evidence>
<keyword evidence="4 6" id="KW-1133">Transmembrane helix</keyword>
<organism evidence="8 9">
    <name type="scientific">Aliivibrio logei</name>
    <name type="common">Vibrio logei</name>
    <dbReference type="NCBI Taxonomy" id="688"/>
    <lineage>
        <taxon>Bacteria</taxon>
        <taxon>Pseudomonadati</taxon>
        <taxon>Pseudomonadota</taxon>
        <taxon>Gammaproteobacteria</taxon>
        <taxon>Vibrionales</taxon>
        <taxon>Vibrionaceae</taxon>
        <taxon>Aliivibrio</taxon>
    </lineage>
</organism>
<feature type="transmembrane region" description="Helical" evidence="6">
    <location>
        <begin position="286"/>
        <end position="307"/>
    </location>
</feature>
<dbReference type="AlphaFoldDB" id="A0A1B9NTV7"/>
<dbReference type="STRING" id="688.A6E04_20025"/>
<evidence type="ECO:0000256" key="1">
    <source>
        <dbReference type="ARBA" id="ARBA00004651"/>
    </source>
</evidence>
<feature type="domain" description="ABC-2 type transporter transmembrane" evidence="7">
    <location>
        <begin position="19"/>
        <end position="360"/>
    </location>
</feature>
<feature type="transmembrane region" description="Helical" evidence="6">
    <location>
        <begin position="186"/>
        <end position="206"/>
    </location>
</feature>
<keyword evidence="2" id="KW-1003">Cell membrane</keyword>
<dbReference type="InterPro" id="IPR051449">
    <property type="entry name" value="ABC-2_transporter_component"/>
</dbReference>
<dbReference type="Pfam" id="PF12698">
    <property type="entry name" value="ABC2_membrane_3"/>
    <property type="match status" value="1"/>
</dbReference>
<keyword evidence="5 6" id="KW-0472">Membrane</keyword>
<proteinExistence type="predicted"/>
<name>A0A1B9NTV7_ALILO</name>
<dbReference type="PANTHER" id="PTHR30294">
    <property type="entry name" value="MEMBRANE COMPONENT OF ABC TRANSPORTER YHHJ-RELATED"/>
    <property type="match status" value="1"/>
</dbReference>
<feature type="transmembrane region" description="Helical" evidence="6">
    <location>
        <begin position="227"/>
        <end position="247"/>
    </location>
</feature>
<dbReference type="EMBL" id="MAJU01000031">
    <property type="protein sequence ID" value="OCH17143.1"/>
    <property type="molecule type" value="Genomic_DNA"/>
</dbReference>
<protein>
    <recommendedName>
        <fullName evidence="7">ABC-2 type transporter transmembrane domain-containing protein</fullName>
    </recommendedName>
</protein>
<evidence type="ECO:0000256" key="5">
    <source>
        <dbReference type="ARBA" id="ARBA00023136"/>
    </source>
</evidence>
<dbReference type="GO" id="GO:0005886">
    <property type="term" value="C:plasma membrane"/>
    <property type="evidence" value="ECO:0007669"/>
    <property type="project" value="UniProtKB-SubCell"/>
</dbReference>
<evidence type="ECO:0000313" key="9">
    <source>
        <dbReference type="Proteomes" id="UP000093523"/>
    </source>
</evidence>
<feature type="transmembrane region" description="Helical" evidence="6">
    <location>
        <begin position="259"/>
        <end position="279"/>
    </location>
</feature>
<evidence type="ECO:0000256" key="4">
    <source>
        <dbReference type="ARBA" id="ARBA00022989"/>
    </source>
</evidence>
<feature type="transmembrane region" description="Helical" evidence="6">
    <location>
        <begin position="12"/>
        <end position="35"/>
    </location>
</feature>
<keyword evidence="3 6" id="KW-0812">Transmembrane</keyword>
<gene>
    <name evidence="8" type="ORF">A6E04_20025</name>
</gene>
<reference evidence="8 9" key="1">
    <citation type="submission" date="2016-06" db="EMBL/GenBank/DDBJ databases">
        <authorList>
            <person name="Kjaerup R.B."/>
            <person name="Dalgaard T.S."/>
            <person name="Juul-Madsen H.R."/>
        </authorList>
    </citation>
    <scope>NUCLEOTIDE SEQUENCE [LARGE SCALE GENOMIC DNA]</scope>
    <source>
        <strain evidence="8 9">1S159</strain>
    </source>
</reference>
<dbReference type="InterPro" id="IPR013525">
    <property type="entry name" value="ABC2_TM"/>
</dbReference>
<dbReference type="RefSeq" id="WP_065612217.1">
    <property type="nucleotide sequence ID" value="NZ_CAWMPN010000031.1"/>
</dbReference>
<accession>A0A1B9NTV7</accession>
<feature type="transmembrane region" description="Helical" evidence="6">
    <location>
        <begin position="346"/>
        <end position="366"/>
    </location>
</feature>
<comment type="caution">
    <text evidence="8">The sequence shown here is derived from an EMBL/GenBank/DDBJ whole genome shotgun (WGS) entry which is preliminary data.</text>
</comment>
<evidence type="ECO:0000256" key="3">
    <source>
        <dbReference type="ARBA" id="ARBA00022692"/>
    </source>
</evidence>
<evidence type="ECO:0000256" key="6">
    <source>
        <dbReference type="SAM" id="Phobius"/>
    </source>
</evidence>
<evidence type="ECO:0000256" key="2">
    <source>
        <dbReference type="ARBA" id="ARBA00022475"/>
    </source>
</evidence>
<evidence type="ECO:0000259" key="7">
    <source>
        <dbReference type="Pfam" id="PF12698"/>
    </source>
</evidence>
<sequence>MHKLWRAIGTEAKAIFTNSTILMAMVGGVLFYAFLYPLPYQHQSPEEQKITVVDLDKSDLSRKFIRMVNSSQQVNVVDQAESVTEAKHQFMSQKVSGFLVIPTEFSKNLLLGQSPTVAYAGDASYFLVYGTIIEGLMKTGGTISAEIRVANMTIDGTPITQAVKTFQPFNSNYIPVFNHNMGYQQYVVPAVFVLILQQTLLMAVGVRQKIVKPHEKSPKIMLIRFSLFLCVELVLACFYFGSVFDFYDISRFSHPLELLILLVPFLTSVILLGFILGELFPNCESLLLVVLFSSMPIVFSAGFIWPVEMIPSLLVSVMHLLPSDFAINGFLLLNQQGSGLQGVMKNLLGLYGLSAFYLLVYSLIYLKKVKNRINIETE</sequence>
<dbReference type="OrthoDB" id="9811522at2"/>
<comment type="subcellular location">
    <subcellularLocation>
        <location evidence="1">Cell membrane</location>
        <topology evidence="1">Multi-pass membrane protein</topology>
    </subcellularLocation>
</comment>
<dbReference type="GO" id="GO:0140359">
    <property type="term" value="F:ABC-type transporter activity"/>
    <property type="evidence" value="ECO:0007669"/>
    <property type="project" value="InterPro"/>
</dbReference>
<dbReference type="Gene3D" id="3.40.1710.10">
    <property type="entry name" value="abc type-2 transporter like domain"/>
    <property type="match status" value="1"/>
</dbReference>
<dbReference type="Proteomes" id="UP000093523">
    <property type="component" value="Unassembled WGS sequence"/>
</dbReference>